<dbReference type="Pfam" id="PF04715">
    <property type="entry name" value="Anth_synt_I_N"/>
    <property type="match status" value="1"/>
</dbReference>
<dbReference type="NCBIfam" id="TIGR00553">
    <property type="entry name" value="pabB"/>
    <property type="match status" value="1"/>
</dbReference>
<evidence type="ECO:0000259" key="3">
    <source>
        <dbReference type="Pfam" id="PF00425"/>
    </source>
</evidence>
<evidence type="ECO:0000259" key="4">
    <source>
        <dbReference type="Pfam" id="PF04715"/>
    </source>
</evidence>
<dbReference type="Gene3D" id="3.60.120.10">
    <property type="entry name" value="Anthranilate synthase"/>
    <property type="match status" value="1"/>
</dbReference>
<organism evidence="5">
    <name type="scientific">Methyloraptor flagellatus</name>
    <dbReference type="NCBI Taxonomy" id="3162530"/>
    <lineage>
        <taxon>Bacteria</taxon>
        <taxon>Pseudomonadati</taxon>
        <taxon>Pseudomonadota</taxon>
        <taxon>Alphaproteobacteria</taxon>
        <taxon>Hyphomicrobiales</taxon>
        <taxon>Ancalomicrobiaceae</taxon>
        <taxon>Methyloraptor</taxon>
    </lineage>
</organism>
<evidence type="ECO:0000256" key="1">
    <source>
        <dbReference type="ARBA" id="ARBA00013139"/>
    </source>
</evidence>
<accession>A0AAU7X7X4</accession>
<dbReference type="Pfam" id="PF00425">
    <property type="entry name" value="Chorismate_bind"/>
    <property type="match status" value="1"/>
</dbReference>
<gene>
    <name evidence="5" type="primary">pabB</name>
    <name evidence="5" type="ORF">ABS361_13395</name>
</gene>
<dbReference type="KEGG" id="mflg:ABS361_13395"/>
<dbReference type="InterPro" id="IPR015890">
    <property type="entry name" value="Chorismate_C"/>
</dbReference>
<dbReference type="EC" id="2.6.1.85" evidence="1"/>
<dbReference type="InterPro" id="IPR019999">
    <property type="entry name" value="Anth_synth_I-like"/>
</dbReference>
<dbReference type="GO" id="GO:0000162">
    <property type="term" value="P:L-tryptophan biosynthetic process"/>
    <property type="evidence" value="ECO:0007669"/>
    <property type="project" value="TreeGrafter"/>
</dbReference>
<dbReference type="AlphaFoldDB" id="A0AAU7X7X4"/>
<dbReference type="InterPro" id="IPR006805">
    <property type="entry name" value="Anth_synth_I_N"/>
</dbReference>
<sequence>MLVIDLHGGDNPYALAARLKDLPHLALLESAMRDARLGRWSYLAADPFAVFSARDGRAAWNGIDVPGEPLKALRRAFDVFRHEPRPDIAPFTGGAIGWFGYEFGRSLEELPAPAIPEPAIADLMLGFYDVVVVFDHETGVTRLVSTGLPERNPEARMYRARVRADEFLERLAQAPAPSGRGAAKLAFRSNFERPAYEAAVAKVVDYILAGDIFQANLAQRFSAALPDGFDPFAFYGRLRQANPATFAAFLDFDAVQIASSSPERFLELAGGRVESRPIKGTIRRSPDPAEDAARAAALEGSEKDRAENVMIVDLLRNDLSRVCADCTVEVPVLCGLESYASVHHLVSVVTGRLQPGRDGLDLIAASFPGGSITGAPKIRAMEIITELEGNARGVYCGSIGWLGFDGAMDLNIAIRTVTFRDGEAVFHAGGGITALSDPAAEYDETLAKAERLFRAFEPDR</sequence>
<dbReference type="InterPro" id="IPR005801">
    <property type="entry name" value="ADC_synthase"/>
</dbReference>
<reference evidence="5" key="1">
    <citation type="submission" date="2024-06" db="EMBL/GenBank/DDBJ databases">
        <title>Methylostella associata gen. nov., sp. nov., a novel Ancalomicrobiaceae-affiliated facultatively methylotrophic bacteria that feed on methanotrophs of the genus Methylococcus.</title>
        <authorList>
            <person name="Saltykova V."/>
            <person name="Danilova O.V."/>
            <person name="Oshkin I.Y."/>
            <person name="Belova S.E."/>
            <person name="Pimenov N.V."/>
            <person name="Dedysh S.N."/>
        </authorList>
    </citation>
    <scope>NUCLEOTIDE SEQUENCE</scope>
    <source>
        <strain evidence="5">S20</strain>
    </source>
</reference>
<keyword evidence="2 5" id="KW-0808">Transferase</keyword>
<feature type="domain" description="Chorismate-utilising enzyme C-terminal" evidence="3">
    <location>
        <begin position="194"/>
        <end position="448"/>
    </location>
</feature>
<dbReference type="PANTHER" id="PTHR11236">
    <property type="entry name" value="AMINOBENZOATE/ANTHRANILATE SYNTHASE"/>
    <property type="match status" value="1"/>
</dbReference>
<dbReference type="InterPro" id="IPR005802">
    <property type="entry name" value="ADC_synth_comp_1"/>
</dbReference>
<dbReference type="SUPFAM" id="SSF56322">
    <property type="entry name" value="ADC synthase"/>
    <property type="match status" value="1"/>
</dbReference>
<dbReference type="PANTHER" id="PTHR11236:SF50">
    <property type="entry name" value="AMINODEOXYCHORISMATE SYNTHASE COMPONENT 1"/>
    <property type="match status" value="1"/>
</dbReference>
<proteinExistence type="predicted"/>
<evidence type="ECO:0000256" key="2">
    <source>
        <dbReference type="ARBA" id="ARBA00022679"/>
    </source>
</evidence>
<dbReference type="RefSeq" id="WP_407048198.1">
    <property type="nucleotide sequence ID" value="NZ_CP158568.1"/>
</dbReference>
<name>A0AAU7X7X4_9HYPH</name>
<evidence type="ECO:0000313" key="5">
    <source>
        <dbReference type="EMBL" id="XBY43096.1"/>
    </source>
</evidence>
<dbReference type="GO" id="GO:0009396">
    <property type="term" value="P:folic acid-containing compound biosynthetic process"/>
    <property type="evidence" value="ECO:0007669"/>
    <property type="project" value="InterPro"/>
</dbReference>
<dbReference type="GO" id="GO:0046820">
    <property type="term" value="F:4-amino-4-deoxychorismate synthase activity"/>
    <property type="evidence" value="ECO:0007669"/>
    <property type="project" value="UniProtKB-EC"/>
</dbReference>
<feature type="domain" description="Anthranilate synthase component I N-terminal" evidence="4">
    <location>
        <begin position="10"/>
        <end position="139"/>
    </location>
</feature>
<dbReference type="PRINTS" id="PR00095">
    <property type="entry name" value="ANTSNTHASEI"/>
</dbReference>
<keyword evidence="5" id="KW-0032">Aminotransferase</keyword>
<dbReference type="EMBL" id="CP158568">
    <property type="protein sequence ID" value="XBY43096.1"/>
    <property type="molecule type" value="Genomic_DNA"/>
</dbReference>
<protein>
    <recommendedName>
        <fullName evidence="1">aminodeoxychorismate synthase</fullName>
        <ecNumber evidence="1">2.6.1.85</ecNumber>
    </recommendedName>
</protein>